<dbReference type="PATRIC" id="fig|1123269.5.peg.667"/>
<sequence length="241" mass="24684">MRRIWNARFSPLLAGGTLRDRMVACLGALVGVLLAALTYREVSPFPTPLLAAPIGASAVLVFAVPASPLAQPWSVVGGNAISLVVGIAVIALLPQEPLAAAPAIALAILAMSLTGCLHPPGGAVALSTVLAAPALTAPDLAAFAAPILINSVLLVALGWAFHRYSGHSYPHRPVPVKWREAPPAPPAGIVMADVDQALADLGETFDVAREDLVLLLARAEAHAARRLGAPAPVAPQPLARA</sequence>
<accession>W0A7I4</accession>
<evidence type="ECO:0000256" key="1">
    <source>
        <dbReference type="SAM" id="Phobius"/>
    </source>
</evidence>
<keyword evidence="1" id="KW-0472">Membrane</keyword>
<dbReference type="PANTHER" id="PTHR33741:SF5">
    <property type="entry name" value="TRANSMEMBRANE PROTEIN DDB_G0269096-RELATED"/>
    <property type="match status" value="1"/>
</dbReference>
<keyword evidence="1" id="KW-1133">Transmembrane helix</keyword>
<proteinExistence type="predicted"/>
<feature type="transmembrane region" description="Helical" evidence="1">
    <location>
        <begin position="49"/>
        <end position="67"/>
    </location>
</feature>
<dbReference type="eggNOG" id="COG3448">
    <property type="taxonomic scope" value="Bacteria"/>
</dbReference>
<name>W0A7I4_9SPHN</name>
<gene>
    <name evidence="3" type="ORF">NX02_03415</name>
</gene>
<feature type="transmembrane region" description="Helical" evidence="1">
    <location>
        <begin position="20"/>
        <end position="37"/>
    </location>
</feature>
<dbReference type="OrthoDB" id="9811720at2"/>
<dbReference type="InterPro" id="IPR007065">
    <property type="entry name" value="HPP"/>
</dbReference>
<feature type="domain" description="HPP transmembrane region" evidence="2">
    <location>
        <begin position="17"/>
        <end position="170"/>
    </location>
</feature>
<dbReference type="AlphaFoldDB" id="W0A7I4"/>
<dbReference type="Pfam" id="PF04982">
    <property type="entry name" value="TM_HPP"/>
    <property type="match status" value="1"/>
</dbReference>
<keyword evidence="4" id="KW-1185">Reference proteome</keyword>
<reference evidence="3 4" key="1">
    <citation type="submission" date="2013-07" db="EMBL/GenBank/DDBJ databases">
        <title>Completed genome of Sphingomonas sanxanigenens NX02.</title>
        <authorList>
            <person name="Ma T."/>
            <person name="Huang H."/>
            <person name="Wu M."/>
            <person name="Li X."/>
            <person name="Li G."/>
        </authorList>
    </citation>
    <scope>NUCLEOTIDE SEQUENCE [LARGE SCALE GENOMIC DNA]</scope>
    <source>
        <strain evidence="3 4">NX02</strain>
    </source>
</reference>
<feature type="transmembrane region" description="Helical" evidence="1">
    <location>
        <begin position="73"/>
        <end position="93"/>
    </location>
</feature>
<keyword evidence="1" id="KW-0812">Transmembrane</keyword>
<evidence type="ECO:0000313" key="3">
    <source>
        <dbReference type="EMBL" id="AHE52437.1"/>
    </source>
</evidence>
<dbReference type="HOGENOM" id="CLU_040397_1_0_5"/>
<dbReference type="Proteomes" id="UP000018851">
    <property type="component" value="Chromosome"/>
</dbReference>
<evidence type="ECO:0000313" key="4">
    <source>
        <dbReference type="Proteomes" id="UP000018851"/>
    </source>
</evidence>
<dbReference type="PANTHER" id="PTHR33741">
    <property type="entry name" value="TRANSMEMBRANE PROTEIN DDB_G0269096-RELATED"/>
    <property type="match status" value="1"/>
</dbReference>
<dbReference type="InterPro" id="IPR058581">
    <property type="entry name" value="TM_HPP"/>
</dbReference>
<dbReference type="KEGG" id="ssan:NX02_03415"/>
<evidence type="ECO:0000259" key="2">
    <source>
        <dbReference type="Pfam" id="PF04982"/>
    </source>
</evidence>
<dbReference type="EMBL" id="CP006644">
    <property type="protein sequence ID" value="AHE52437.1"/>
    <property type="molecule type" value="Genomic_DNA"/>
</dbReference>
<feature type="transmembrane region" description="Helical" evidence="1">
    <location>
        <begin position="140"/>
        <end position="162"/>
    </location>
</feature>
<feature type="transmembrane region" description="Helical" evidence="1">
    <location>
        <begin position="100"/>
        <end position="120"/>
    </location>
</feature>
<dbReference type="RefSeq" id="WP_025290747.1">
    <property type="nucleotide sequence ID" value="NZ_CP006644.1"/>
</dbReference>
<organism evidence="3 4">
    <name type="scientific">Sphingomonas sanxanigenens DSM 19645 = NX02</name>
    <dbReference type="NCBI Taxonomy" id="1123269"/>
    <lineage>
        <taxon>Bacteria</taxon>
        <taxon>Pseudomonadati</taxon>
        <taxon>Pseudomonadota</taxon>
        <taxon>Alphaproteobacteria</taxon>
        <taxon>Sphingomonadales</taxon>
        <taxon>Sphingomonadaceae</taxon>
        <taxon>Sphingomonas</taxon>
    </lineage>
</organism>
<protein>
    <recommendedName>
        <fullName evidence="2">HPP transmembrane region domain-containing protein</fullName>
    </recommendedName>
</protein>
<dbReference type="STRING" id="1123269.NX02_03415"/>